<dbReference type="PANTHER" id="PTHR33169:SF14">
    <property type="entry name" value="TRANSCRIPTIONAL REGULATOR RV3488"/>
    <property type="match status" value="1"/>
</dbReference>
<accession>A0A7T0PX26</accession>
<evidence type="ECO:0000313" key="3">
    <source>
        <dbReference type="EMBL" id="QPL05185.1"/>
    </source>
</evidence>
<evidence type="ECO:0000259" key="2">
    <source>
        <dbReference type="Pfam" id="PF03551"/>
    </source>
</evidence>
<protein>
    <submittedName>
        <fullName evidence="3">Helix-turn-helix transcriptional regulator</fullName>
    </submittedName>
</protein>
<dbReference type="InterPro" id="IPR036388">
    <property type="entry name" value="WH-like_DNA-bd_sf"/>
</dbReference>
<evidence type="ECO:0000313" key="4">
    <source>
        <dbReference type="Proteomes" id="UP000594637"/>
    </source>
</evidence>
<organism evidence="3 4">
    <name type="scientific">Actinomyces respiraculi</name>
    <dbReference type="NCBI Taxonomy" id="2744574"/>
    <lineage>
        <taxon>Bacteria</taxon>
        <taxon>Bacillati</taxon>
        <taxon>Actinomycetota</taxon>
        <taxon>Actinomycetes</taxon>
        <taxon>Actinomycetales</taxon>
        <taxon>Actinomycetaceae</taxon>
        <taxon>Actinomyces</taxon>
    </lineage>
</organism>
<dbReference type="RefSeq" id="WP_166857323.1">
    <property type="nucleotide sequence ID" value="NZ_CP063989.1"/>
</dbReference>
<dbReference type="Pfam" id="PF03551">
    <property type="entry name" value="PadR"/>
    <property type="match status" value="1"/>
</dbReference>
<sequence length="143" mass="15143">MTLSKDLVAASATPMVLLVLSTGPDYGYSILRRIAEASDGQLEWSEGLLYPLLHRLERAGRISAQWGVADSGRRRKYYTLTSDGAAELASLEAQWQLAARTINALREAASAATTPAHATVPSATPGAPSSTAPTPGPRPKERA</sequence>
<feature type="region of interest" description="Disordered" evidence="1">
    <location>
        <begin position="108"/>
        <end position="143"/>
    </location>
</feature>
<dbReference type="InterPro" id="IPR036390">
    <property type="entry name" value="WH_DNA-bd_sf"/>
</dbReference>
<dbReference type="SUPFAM" id="SSF46785">
    <property type="entry name" value="Winged helix' DNA-binding domain"/>
    <property type="match status" value="1"/>
</dbReference>
<dbReference type="PANTHER" id="PTHR33169">
    <property type="entry name" value="PADR-FAMILY TRANSCRIPTIONAL REGULATOR"/>
    <property type="match status" value="1"/>
</dbReference>
<dbReference type="AlphaFoldDB" id="A0A7T0PX26"/>
<dbReference type="InterPro" id="IPR052509">
    <property type="entry name" value="Metal_resp_DNA-bind_regulator"/>
</dbReference>
<gene>
    <name evidence="3" type="ORF">ID810_10740</name>
</gene>
<proteinExistence type="predicted"/>
<dbReference type="EMBL" id="CP063989">
    <property type="protein sequence ID" value="QPL05185.1"/>
    <property type="molecule type" value="Genomic_DNA"/>
</dbReference>
<reference evidence="3 4" key="1">
    <citation type="submission" date="2020-11" db="EMBL/GenBank/DDBJ databases">
        <title>Actinomyces sp. ZJ750.</title>
        <authorList>
            <person name="Zhou J."/>
        </authorList>
    </citation>
    <scope>NUCLEOTIDE SEQUENCE [LARGE SCALE GENOMIC DNA]</scope>
    <source>
        <strain evidence="3 4">ZJ750</strain>
    </source>
</reference>
<dbReference type="KEGG" id="arep:ID810_10740"/>
<dbReference type="Gene3D" id="1.10.10.10">
    <property type="entry name" value="Winged helix-like DNA-binding domain superfamily/Winged helix DNA-binding domain"/>
    <property type="match status" value="1"/>
</dbReference>
<feature type="domain" description="Transcription regulator PadR N-terminal" evidence="2">
    <location>
        <begin position="16"/>
        <end position="89"/>
    </location>
</feature>
<keyword evidence="4" id="KW-1185">Reference proteome</keyword>
<feature type="compositionally biased region" description="Low complexity" evidence="1">
    <location>
        <begin position="108"/>
        <end position="133"/>
    </location>
</feature>
<dbReference type="Proteomes" id="UP000594637">
    <property type="component" value="Chromosome"/>
</dbReference>
<dbReference type="InterPro" id="IPR005149">
    <property type="entry name" value="Tscrpt_reg_PadR_N"/>
</dbReference>
<evidence type="ECO:0000256" key="1">
    <source>
        <dbReference type="SAM" id="MobiDB-lite"/>
    </source>
</evidence>
<name>A0A7T0PX26_9ACTO</name>